<organism evidence="6 7">
    <name type="scientific">Microbacterium candidum</name>
    <dbReference type="NCBI Taxonomy" id="3041922"/>
    <lineage>
        <taxon>Bacteria</taxon>
        <taxon>Bacillati</taxon>
        <taxon>Actinomycetota</taxon>
        <taxon>Actinomycetes</taxon>
        <taxon>Micrococcales</taxon>
        <taxon>Microbacteriaceae</taxon>
        <taxon>Microbacterium</taxon>
    </lineage>
</organism>
<name>A0ABT7MVN0_9MICO</name>
<evidence type="ECO:0000256" key="2">
    <source>
        <dbReference type="ARBA" id="ARBA00023125"/>
    </source>
</evidence>
<keyword evidence="2" id="KW-0238">DNA-binding</keyword>
<evidence type="ECO:0000313" key="7">
    <source>
        <dbReference type="Proteomes" id="UP001235064"/>
    </source>
</evidence>
<dbReference type="Proteomes" id="UP001235064">
    <property type="component" value="Unassembled WGS sequence"/>
</dbReference>
<evidence type="ECO:0000259" key="5">
    <source>
        <dbReference type="PROSITE" id="PS51078"/>
    </source>
</evidence>
<accession>A0ABT7MVN0</accession>
<dbReference type="PROSITE" id="PS51077">
    <property type="entry name" value="HTH_ICLR"/>
    <property type="match status" value="1"/>
</dbReference>
<dbReference type="Pfam" id="PF01614">
    <property type="entry name" value="IclR_C"/>
    <property type="match status" value="1"/>
</dbReference>
<dbReference type="SUPFAM" id="SSF55781">
    <property type="entry name" value="GAF domain-like"/>
    <property type="match status" value="1"/>
</dbReference>
<dbReference type="InterPro" id="IPR014757">
    <property type="entry name" value="Tscrpt_reg_IclR_C"/>
</dbReference>
<dbReference type="InterPro" id="IPR036390">
    <property type="entry name" value="WH_DNA-bd_sf"/>
</dbReference>
<reference evidence="6 7" key="1">
    <citation type="submission" date="2023-06" db="EMBL/GenBank/DDBJ databases">
        <title>Microbacterium sp. nov., isolated from a waste landfill.</title>
        <authorList>
            <person name="Wen W."/>
        </authorList>
    </citation>
    <scope>NUCLEOTIDE SEQUENCE [LARGE SCALE GENOMIC DNA]</scope>
    <source>
        <strain evidence="6 7">ASV49</strain>
    </source>
</reference>
<dbReference type="InterPro" id="IPR036388">
    <property type="entry name" value="WH-like_DNA-bd_sf"/>
</dbReference>
<dbReference type="SUPFAM" id="SSF46785">
    <property type="entry name" value="Winged helix' DNA-binding domain"/>
    <property type="match status" value="1"/>
</dbReference>
<sequence>MNQSVTRALDLLSALQEGAQTLDECAERLDVHKSTILRLLQTLEAQRFVTHDAQHRYRLGSRLFELAGAALAQRDVREVARPHLEQLNAQTGQTVHLAALESGDAVYIDKLEARSGIRMYSRVGLRAPLHCTAVGKVLIADKPLAERQQIAESIEYVTFTDRTITNAADYLAELERVRADGFARDSGEHESFINCVAAPIRDGSGTVVAAASVSAPTVSLPAHEVLGLLPLLMTATQGASADLGWAASRPVPSREERP</sequence>
<dbReference type="PANTHER" id="PTHR30136:SF24">
    <property type="entry name" value="HTH-TYPE TRANSCRIPTIONAL REPRESSOR ALLR"/>
    <property type="match status" value="1"/>
</dbReference>
<keyword evidence="7" id="KW-1185">Reference proteome</keyword>
<dbReference type="EMBL" id="JASXSZ010000001">
    <property type="protein sequence ID" value="MDL9978517.1"/>
    <property type="molecule type" value="Genomic_DNA"/>
</dbReference>
<dbReference type="PANTHER" id="PTHR30136">
    <property type="entry name" value="HELIX-TURN-HELIX TRANSCRIPTIONAL REGULATOR, ICLR FAMILY"/>
    <property type="match status" value="1"/>
</dbReference>
<evidence type="ECO:0000256" key="3">
    <source>
        <dbReference type="ARBA" id="ARBA00023163"/>
    </source>
</evidence>
<dbReference type="InterPro" id="IPR005471">
    <property type="entry name" value="Tscrpt_reg_IclR_N"/>
</dbReference>
<dbReference type="Pfam" id="PF09339">
    <property type="entry name" value="HTH_IclR"/>
    <property type="match status" value="1"/>
</dbReference>
<evidence type="ECO:0000259" key="4">
    <source>
        <dbReference type="PROSITE" id="PS51077"/>
    </source>
</evidence>
<dbReference type="Gene3D" id="1.10.10.10">
    <property type="entry name" value="Winged helix-like DNA-binding domain superfamily/Winged helix DNA-binding domain"/>
    <property type="match status" value="1"/>
</dbReference>
<dbReference type="InterPro" id="IPR050707">
    <property type="entry name" value="HTH_MetabolicPath_Reg"/>
</dbReference>
<feature type="domain" description="HTH iclR-type" evidence="4">
    <location>
        <begin position="2"/>
        <end position="61"/>
    </location>
</feature>
<dbReference type="InterPro" id="IPR029016">
    <property type="entry name" value="GAF-like_dom_sf"/>
</dbReference>
<keyword evidence="3" id="KW-0804">Transcription</keyword>
<keyword evidence="1" id="KW-0805">Transcription regulation</keyword>
<gene>
    <name evidence="6" type="ORF">QSV35_04155</name>
</gene>
<protein>
    <submittedName>
        <fullName evidence="6">IclR family transcriptional regulator</fullName>
    </submittedName>
</protein>
<feature type="domain" description="IclR-ED" evidence="5">
    <location>
        <begin position="62"/>
        <end position="245"/>
    </location>
</feature>
<dbReference type="PROSITE" id="PS51078">
    <property type="entry name" value="ICLR_ED"/>
    <property type="match status" value="1"/>
</dbReference>
<evidence type="ECO:0000256" key="1">
    <source>
        <dbReference type="ARBA" id="ARBA00023015"/>
    </source>
</evidence>
<dbReference type="RefSeq" id="WP_286287001.1">
    <property type="nucleotide sequence ID" value="NZ_JASXSZ010000001.1"/>
</dbReference>
<evidence type="ECO:0000313" key="6">
    <source>
        <dbReference type="EMBL" id="MDL9978517.1"/>
    </source>
</evidence>
<comment type="caution">
    <text evidence="6">The sequence shown here is derived from an EMBL/GenBank/DDBJ whole genome shotgun (WGS) entry which is preliminary data.</text>
</comment>
<proteinExistence type="predicted"/>
<dbReference type="Gene3D" id="3.30.450.40">
    <property type="match status" value="1"/>
</dbReference>
<dbReference type="SMART" id="SM00346">
    <property type="entry name" value="HTH_ICLR"/>
    <property type="match status" value="1"/>
</dbReference>